<feature type="signal peptide" evidence="2">
    <location>
        <begin position="1"/>
        <end position="19"/>
    </location>
</feature>
<accession>A0A9P7Y9T3</accession>
<evidence type="ECO:0000256" key="1">
    <source>
        <dbReference type="SAM" id="Phobius"/>
    </source>
</evidence>
<proteinExistence type="predicted"/>
<reference evidence="3" key="1">
    <citation type="journal article" date="2021" name="IMA Fungus">
        <title>Genomic characterization of three marine fungi, including Emericellopsis atlantica sp. nov. with signatures of a generalist lifestyle and marine biomass degradation.</title>
        <authorList>
            <person name="Hagestad O.C."/>
            <person name="Hou L."/>
            <person name="Andersen J.H."/>
            <person name="Hansen E.H."/>
            <person name="Altermark B."/>
            <person name="Li C."/>
            <person name="Kuhnert E."/>
            <person name="Cox R.J."/>
            <person name="Crous P.W."/>
            <person name="Spatafora J.W."/>
            <person name="Lail K."/>
            <person name="Amirebrahimi M."/>
            <person name="Lipzen A."/>
            <person name="Pangilinan J."/>
            <person name="Andreopoulos W."/>
            <person name="Hayes R.D."/>
            <person name="Ng V."/>
            <person name="Grigoriev I.V."/>
            <person name="Jackson S.A."/>
            <person name="Sutton T.D.S."/>
            <person name="Dobson A.D.W."/>
            <person name="Rama T."/>
        </authorList>
    </citation>
    <scope>NUCLEOTIDE SEQUENCE</scope>
    <source>
        <strain evidence="3">TRa018bII</strain>
    </source>
</reference>
<keyword evidence="1" id="KW-0472">Membrane</keyword>
<organism evidence="3 4">
    <name type="scientific">Amylocarpus encephaloides</name>
    <dbReference type="NCBI Taxonomy" id="45428"/>
    <lineage>
        <taxon>Eukaryota</taxon>
        <taxon>Fungi</taxon>
        <taxon>Dikarya</taxon>
        <taxon>Ascomycota</taxon>
        <taxon>Pezizomycotina</taxon>
        <taxon>Leotiomycetes</taxon>
        <taxon>Helotiales</taxon>
        <taxon>Helotiales incertae sedis</taxon>
        <taxon>Amylocarpus</taxon>
    </lineage>
</organism>
<comment type="caution">
    <text evidence="3">The sequence shown here is derived from an EMBL/GenBank/DDBJ whole genome shotgun (WGS) entry which is preliminary data.</text>
</comment>
<dbReference type="AlphaFoldDB" id="A0A9P7Y9T3"/>
<name>A0A9P7Y9T3_9HELO</name>
<dbReference type="Proteomes" id="UP000824998">
    <property type="component" value="Unassembled WGS sequence"/>
</dbReference>
<keyword evidence="2" id="KW-0732">Signal</keyword>
<sequence>MQFNVVALALAAMATAVSATTGTITPSGTGTVTGPTSTGSPIANAGASMGGVSAVGIIVAGGVALIL</sequence>
<keyword evidence="4" id="KW-1185">Reference proteome</keyword>
<keyword evidence="1" id="KW-1133">Transmembrane helix</keyword>
<protein>
    <submittedName>
        <fullName evidence="3">Uncharacterized protein</fullName>
    </submittedName>
</protein>
<keyword evidence="1" id="KW-0812">Transmembrane</keyword>
<dbReference type="EMBL" id="MU251741">
    <property type="protein sequence ID" value="KAG9229671.1"/>
    <property type="molecule type" value="Genomic_DNA"/>
</dbReference>
<feature type="chain" id="PRO_5040398573" evidence="2">
    <location>
        <begin position="20"/>
        <end position="67"/>
    </location>
</feature>
<evidence type="ECO:0000313" key="3">
    <source>
        <dbReference type="EMBL" id="KAG9229671.1"/>
    </source>
</evidence>
<gene>
    <name evidence="3" type="ORF">BJ875DRAFT_182659</name>
</gene>
<evidence type="ECO:0000256" key="2">
    <source>
        <dbReference type="SAM" id="SignalP"/>
    </source>
</evidence>
<evidence type="ECO:0000313" key="4">
    <source>
        <dbReference type="Proteomes" id="UP000824998"/>
    </source>
</evidence>
<feature type="transmembrane region" description="Helical" evidence="1">
    <location>
        <begin position="42"/>
        <end position="66"/>
    </location>
</feature>